<protein>
    <recommendedName>
        <fullName evidence="2">DUF192 domain-containing protein</fullName>
    </recommendedName>
</protein>
<dbReference type="EMBL" id="MN740169">
    <property type="protein sequence ID" value="QHT91796.1"/>
    <property type="molecule type" value="Genomic_DNA"/>
</dbReference>
<evidence type="ECO:0008006" key="2">
    <source>
        <dbReference type="Google" id="ProtNLM"/>
    </source>
</evidence>
<reference evidence="1" key="1">
    <citation type="journal article" date="2020" name="Nature">
        <title>Giant virus diversity and host interactions through global metagenomics.</title>
        <authorList>
            <person name="Schulz F."/>
            <person name="Roux S."/>
            <person name="Paez-Espino D."/>
            <person name="Jungbluth S."/>
            <person name="Walsh D.A."/>
            <person name="Denef V.J."/>
            <person name="McMahon K.D."/>
            <person name="Konstantinidis K.T."/>
            <person name="Eloe-Fadrosh E.A."/>
            <person name="Kyrpides N.C."/>
            <person name="Woyke T."/>
        </authorList>
    </citation>
    <scope>NUCLEOTIDE SEQUENCE</scope>
    <source>
        <strain evidence="1">GVMAG-M-3300023184-86</strain>
    </source>
</reference>
<dbReference type="PANTHER" id="PTHR37953:SF1">
    <property type="entry name" value="UPF0127 PROTEIN MJ1496"/>
    <property type="match status" value="1"/>
</dbReference>
<dbReference type="Gene3D" id="2.60.120.1140">
    <property type="entry name" value="Protein of unknown function DUF192"/>
    <property type="match status" value="1"/>
</dbReference>
<dbReference type="PANTHER" id="PTHR37953">
    <property type="entry name" value="UPF0127 PROTEIN MJ1496"/>
    <property type="match status" value="1"/>
</dbReference>
<dbReference type="Pfam" id="PF02643">
    <property type="entry name" value="DUF192"/>
    <property type="match status" value="1"/>
</dbReference>
<sequence length="120" mass="13753">MYIQTHINENVFRTKVLTNNKDIQLGMMGKKFTSQFDALLFVMNSSSCSFWMKNCIVPLDVIFIENGKITKIHHNCQPCPKEEEHCETYEGNGNLVIEMPGGTCKKLHIRKGNVVIFSKK</sequence>
<name>A0A6C0IH56_9ZZZZ</name>
<organism evidence="1">
    <name type="scientific">viral metagenome</name>
    <dbReference type="NCBI Taxonomy" id="1070528"/>
    <lineage>
        <taxon>unclassified sequences</taxon>
        <taxon>metagenomes</taxon>
        <taxon>organismal metagenomes</taxon>
    </lineage>
</organism>
<dbReference type="InterPro" id="IPR038695">
    <property type="entry name" value="Saro_0823-like_sf"/>
</dbReference>
<evidence type="ECO:0000313" key="1">
    <source>
        <dbReference type="EMBL" id="QHT91796.1"/>
    </source>
</evidence>
<proteinExistence type="predicted"/>
<dbReference type="AlphaFoldDB" id="A0A6C0IH56"/>
<dbReference type="InterPro" id="IPR003795">
    <property type="entry name" value="DUF192"/>
</dbReference>
<accession>A0A6C0IH56</accession>